<evidence type="ECO:0000313" key="3">
    <source>
        <dbReference type="Proteomes" id="UP000712281"/>
    </source>
</evidence>
<proteinExistence type="predicted"/>
<dbReference type="EMBL" id="QGKW02002005">
    <property type="protein sequence ID" value="KAF2542616.1"/>
    <property type="molecule type" value="Genomic_DNA"/>
</dbReference>
<evidence type="ECO:0000313" key="2">
    <source>
        <dbReference type="EMBL" id="KAF2542616.1"/>
    </source>
</evidence>
<keyword evidence="1" id="KW-1133">Transmembrane helix</keyword>
<dbReference type="Proteomes" id="UP000712281">
    <property type="component" value="Unassembled WGS sequence"/>
</dbReference>
<name>A0A8S9GEI5_BRACR</name>
<dbReference type="AlphaFoldDB" id="A0A8S9GEI5"/>
<comment type="caution">
    <text evidence="2">The sequence shown here is derived from an EMBL/GenBank/DDBJ whole genome shotgun (WGS) entry which is preliminary data.</text>
</comment>
<keyword evidence="1" id="KW-0812">Transmembrane</keyword>
<sequence length="157" mass="18154">MEERRERLNQQFTELEKEWAAMKTSKGSSAVSRITTEEALEFVEYSPRELMLSLQHDQACPEAEMRSPCRRKLFHDSDDDSDNEAKMTPLSHSTCWSSNVMRVGDTNNKKEMKKKNKRGMIVCVVSMVVILLMSMFLAVLMDGFEFDHRQINTLVPT</sequence>
<accession>A0A8S9GEI5</accession>
<reference evidence="2" key="1">
    <citation type="submission" date="2019-12" db="EMBL/GenBank/DDBJ databases">
        <title>Genome sequencing and annotation of Brassica cretica.</title>
        <authorList>
            <person name="Studholme D.J."/>
            <person name="Sarris P.F."/>
        </authorList>
    </citation>
    <scope>NUCLEOTIDE SEQUENCE</scope>
    <source>
        <strain evidence="2">PFS-001/15</strain>
        <tissue evidence="2">Leaf</tissue>
    </source>
</reference>
<gene>
    <name evidence="2" type="ORF">F2Q68_00030120</name>
</gene>
<organism evidence="2 3">
    <name type="scientific">Brassica cretica</name>
    <name type="common">Mustard</name>
    <dbReference type="NCBI Taxonomy" id="69181"/>
    <lineage>
        <taxon>Eukaryota</taxon>
        <taxon>Viridiplantae</taxon>
        <taxon>Streptophyta</taxon>
        <taxon>Embryophyta</taxon>
        <taxon>Tracheophyta</taxon>
        <taxon>Spermatophyta</taxon>
        <taxon>Magnoliopsida</taxon>
        <taxon>eudicotyledons</taxon>
        <taxon>Gunneridae</taxon>
        <taxon>Pentapetalae</taxon>
        <taxon>rosids</taxon>
        <taxon>malvids</taxon>
        <taxon>Brassicales</taxon>
        <taxon>Brassicaceae</taxon>
        <taxon>Brassiceae</taxon>
        <taxon>Brassica</taxon>
    </lineage>
</organism>
<feature type="transmembrane region" description="Helical" evidence="1">
    <location>
        <begin position="119"/>
        <end position="140"/>
    </location>
</feature>
<protein>
    <submittedName>
        <fullName evidence="2">Uncharacterized protein</fullName>
    </submittedName>
</protein>
<keyword evidence="1" id="KW-0472">Membrane</keyword>
<evidence type="ECO:0000256" key="1">
    <source>
        <dbReference type="SAM" id="Phobius"/>
    </source>
</evidence>